<dbReference type="InParanoid" id="M4C1U0"/>
<reference evidence="2" key="1">
    <citation type="journal article" date="2010" name="Science">
        <title>Signatures of adaptation to obligate biotrophy in the Hyaloperonospora arabidopsidis genome.</title>
        <authorList>
            <person name="Baxter L."/>
            <person name="Tripathy S."/>
            <person name="Ishaque N."/>
            <person name="Boot N."/>
            <person name="Cabral A."/>
            <person name="Kemen E."/>
            <person name="Thines M."/>
            <person name="Ah-Fong A."/>
            <person name="Anderson R."/>
            <person name="Badejoko W."/>
            <person name="Bittner-Eddy P."/>
            <person name="Boore J.L."/>
            <person name="Chibucos M.C."/>
            <person name="Coates M."/>
            <person name="Dehal P."/>
            <person name="Delehaunty K."/>
            <person name="Dong S."/>
            <person name="Downton P."/>
            <person name="Dumas B."/>
            <person name="Fabro G."/>
            <person name="Fronick C."/>
            <person name="Fuerstenberg S.I."/>
            <person name="Fulton L."/>
            <person name="Gaulin E."/>
            <person name="Govers F."/>
            <person name="Hughes L."/>
            <person name="Humphray S."/>
            <person name="Jiang R.H."/>
            <person name="Judelson H."/>
            <person name="Kamoun S."/>
            <person name="Kyung K."/>
            <person name="Meijer H."/>
            <person name="Minx P."/>
            <person name="Morris P."/>
            <person name="Nelson J."/>
            <person name="Phuntumart V."/>
            <person name="Qutob D."/>
            <person name="Rehmany A."/>
            <person name="Rougon-Cardoso A."/>
            <person name="Ryden P."/>
            <person name="Torto-Alalibo T."/>
            <person name="Studholme D."/>
            <person name="Wang Y."/>
            <person name="Win J."/>
            <person name="Wood J."/>
            <person name="Clifton S.W."/>
            <person name="Rogers J."/>
            <person name="Van den Ackerveken G."/>
            <person name="Jones J.D."/>
            <person name="McDowell J.M."/>
            <person name="Beynon J."/>
            <person name="Tyler B.M."/>
        </authorList>
    </citation>
    <scope>NUCLEOTIDE SEQUENCE [LARGE SCALE GENOMIC DNA]</scope>
    <source>
        <strain evidence="2">Emoy2</strain>
    </source>
</reference>
<dbReference type="Proteomes" id="UP000011713">
    <property type="component" value="Unassembled WGS sequence"/>
</dbReference>
<keyword evidence="2" id="KW-1185">Reference proteome</keyword>
<dbReference type="EMBL" id="JH598104">
    <property type="status" value="NOT_ANNOTATED_CDS"/>
    <property type="molecule type" value="Genomic_DNA"/>
</dbReference>
<evidence type="ECO:0000313" key="2">
    <source>
        <dbReference type="Proteomes" id="UP000011713"/>
    </source>
</evidence>
<reference evidence="1" key="2">
    <citation type="submission" date="2015-06" db="UniProtKB">
        <authorList>
            <consortium name="EnsemblProtists"/>
        </authorList>
    </citation>
    <scope>IDENTIFICATION</scope>
    <source>
        <strain evidence="1">Emoy2</strain>
    </source>
</reference>
<dbReference type="STRING" id="559515.M4C1U0"/>
<dbReference type="EnsemblProtists" id="HpaT813041">
    <property type="protein sequence ID" value="HpaP813041"/>
    <property type="gene ID" value="HpaG813041"/>
</dbReference>
<dbReference type="PANTHER" id="PTHR12480:SF35">
    <property type="entry name" value="TRANSCRIPTION FACTOR JUMONJI, JMJC DOMAIN-CONTAINING PROTEIN"/>
    <property type="match status" value="1"/>
</dbReference>
<evidence type="ECO:0000313" key="1">
    <source>
        <dbReference type="EnsemblProtists" id="HpaP813041"/>
    </source>
</evidence>
<protein>
    <submittedName>
        <fullName evidence="1">Uncharacterized protein</fullName>
    </submittedName>
</protein>
<proteinExistence type="predicted"/>
<dbReference type="AlphaFoldDB" id="M4C1U0"/>
<dbReference type="VEuPathDB" id="FungiDB:HpaG813041"/>
<name>M4C1U0_HYAAE</name>
<dbReference type="InterPro" id="IPR050910">
    <property type="entry name" value="JMJD6_ArgDemeth/LysHydrox"/>
</dbReference>
<dbReference type="GO" id="GO:0005737">
    <property type="term" value="C:cytoplasm"/>
    <property type="evidence" value="ECO:0007669"/>
    <property type="project" value="TreeGrafter"/>
</dbReference>
<dbReference type="PANTHER" id="PTHR12480">
    <property type="entry name" value="ARGININE DEMETHYLASE AND LYSYL-HYDROXYLASE JMJD"/>
    <property type="match status" value="1"/>
</dbReference>
<organism evidence="1 2">
    <name type="scientific">Hyaloperonospora arabidopsidis (strain Emoy2)</name>
    <name type="common">Downy mildew agent</name>
    <name type="synonym">Peronospora arabidopsidis</name>
    <dbReference type="NCBI Taxonomy" id="559515"/>
    <lineage>
        <taxon>Eukaryota</taxon>
        <taxon>Sar</taxon>
        <taxon>Stramenopiles</taxon>
        <taxon>Oomycota</taxon>
        <taxon>Peronosporomycetes</taxon>
        <taxon>Peronosporales</taxon>
        <taxon>Peronosporaceae</taxon>
        <taxon>Hyaloperonospora</taxon>
    </lineage>
</organism>
<dbReference type="HOGENOM" id="CLU_1638610_0_0_1"/>
<sequence>MSSHPALASSVFTGLSDELLAYFTLFFEPLDLLQLSEEDPLWMTQCLRLHNGNFSYYHNWKLTSFYPRDPRPQAELDRAFRPVIVRDFSSDFLYRRWCRCHMDLGDAFLLPSEEQGPAIRRLQKIDAQDLTFQDFYEQYSRVPFVICNAMGEWKASKEVGER</sequence>
<dbReference type="eggNOG" id="KOG2130">
    <property type="taxonomic scope" value="Eukaryota"/>
</dbReference>
<accession>M4C1U0</accession>